<name>A0A7S3KZT8_9STRA</name>
<proteinExistence type="predicted"/>
<reference evidence="2" key="1">
    <citation type="submission" date="2021-01" db="EMBL/GenBank/DDBJ databases">
        <authorList>
            <person name="Corre E."/>
            <person name="Pelletier E."/>
            <person name="Niang G."/>
            <person name="Scheremetjew M."/>
            <person name="Finn R."/>
            <person name="Kale V."/>
            <person name="Holt S."/>
            <person name="Cochrane G."/>
            <person name="Meng A."/>
            <person name="Brown T."/>
            <person name="Cohen L."/>
        </authorList>
    </citation>
    <scope>NUCLEOTIDE SEQUENCE</scope>
    <source>
        <strain evidence="2">CCMP127</strain>
    </source>
</reference>
<protein>
    <submittedName>
        <fullName evidence="2">Uncharacterized protein</fullName>
    </submittedName>
</protein>
<dbReference type="PANTHER" id="PTHR41244">
    <property type="entry name" value="RHAMNAN SYNTHESIS F"/>
    <property type="match status" value="1"/>
</dbReference>
<dbReference type="InterPro" id="IPR032719">
    <property type="entry name" value="WbsX"/>
</dbReference>
<gene>
    <name evidence="2" type="ORF">ACOF00016_LOCUS1997</name>
</gene>
<accession>A0A7S3KZT8</accession>
<keyword evidence="1" id="KW-0732">Signal</keyword>
<dbReference type="PROSITE" id="PS51257">
    <property type="entry name" value="PROKAR_LIPOPROTEIN"/>
    <property type="match status" value="1"/>
</dbReference>
<dbReference type="Gene3D" id="3.20.20.80">
    <property type="entry name" value="Glycosidases"/>
    <property type="match status" value="1"/>
</dbReference>
<feature type="chain" id="PRO_5031510511" evidence="1">
    <location>
        <begin position="28"/>
        <end position="477"/>
    </location>
</feature>
<sequence>MASLSKSGGCFLMIVSCWVVLWMQTLGHWSQQQQQQQQQQDCPPQLLQQNTLRKMFSVPQRGQVHSSQRSLVVRPSDLPLVLAIYFPQFHPDPINDRNWGTNFTDWTSLRAAPTVNKLGVPLPHPLDHDYYDLRQHRVRQRQGQQAREYGVDGFVVHHYWFYDPQHPGPNLHAPVERLLQDGEPAVPFLFNWCAASWTSVWTGQAVGQTKAGTLNNPGVLQSQYWNASDVMIQEHYQWLRRFWIHKRYIRVGGHPVLMMYQWFPESVPILKRFRELATADPAVGGLTIWMSRSGTHPDLYDISKLDDKFKGVWKRKSQQLELLHPQSSVEGPIWNSTVAYPYPNPWVTQALEIPGWCRNLDESSASPPIWASLEIPGVVTSFDNTPRRQADKAVLWNVDKDPQKVVKRFRDSIHAAVYYETCCRQLSVYVPPQKFVVVNAWNEWAEGMALEPSTTYRTGFLEAIRDVKARILKEGCR</sequence>
<dbReference type="PANTHER" id="PTHR41244:SF1">
    <property type="entry name" value="GLYCOSYLTRANSFERASE"/>
    <property type="match status" value="1"/>
</dbReference>
<feature type="signal peptide" evidence="1">
    <location>
        <begin position="1"/>
        <end position="27"/>
    </location>
</feature>
<evidence type="ECO:0000256" key="1">
    <source>
        <dbReference type="SAM" id="SignalP"/>
    </source>
</evidence>
<dbReference type="EMBL" id="HBIM01002281">
    <property type="protein sequence ID" value="CAE0403808.1"/>
    <property type="molecule type" value="Transcribed_RNA"/>
</dbReference>
<dbReference type="AlphaFoldDB" id="A0A7S3KZT8"/>
<evidence type="ECO:0000313" key="2">
    <source>
        <dbReference type="EMBL" id="CAE0403808.1"/>
    </source>
</evidence>
<dbReference type="Pfam" id="PF14307">
    <property type="entry name" value="Glyco_tran_WbsX"/>
    <property type="match status" value="1"/>
</dbReference>
<organism evidence="2">
    <name type="scientific">Amphora coffeiformis</name>
    <dbReference type="NCBI Taxonomy" id="265554"/>
    <lineage>
        <taxon>Eukaryota</taxon>
        <taxon>Sar</taxon>
        <taxon>Stramenopiles</taxon>
        <taxon>Ochrophyta</taxon>
        <taxon>Bacillariophyta</taxon>
        <taxon>Bacillariophyceae</taxon>
        <taxon>Bacillariophycidae</taxon>
        <taxon>Thalassiophysales</taxon>
        <taxon>Catenulaceae</taxon>
        <taxon>Amphora</taxon>
    </lineage>
</organism>